<evidence type="ECO:0000256" key="1">
    <source>
        <dbReference type="SAM" id="Phobius"/>
    </source>
</evidence>
<evidence type="ECO:0000313" key="2">
    <source>
        <dbReference type="EMBL" id="GAA4814263.1"/>
    </source>
</evidence>
<dbReference type="InterPro" id="IPR026414">
    <property type="entry name" value="ExosoTase_F-assoc_memb"/>
</dbReference>
<dbReference type="Proteomes" id="UP001501433">
    <property type="component" value="Unassembled WGS sequence"/>
</dbReference>
<evidence type="ECO:0000313" key="3">
    <source>
        <dbReference type="Proteomes" id="UP001501433"/>
    </source>
</evidence>
<protein>
    <submittedName>
        <fullName evidence="2">Exosortase F system-associated protein</fullName>
    </submittedName>
</protein>
<dbReference type="RefSeq" id="WP_345277081.1">
    <property type="nucleotide sequence ID" value="NZ_BAABJW010000003.1"/>
</dbReference>
<name>A0ABP9CN28_9FLAO</name>
<feature type="transmembrane region" description="Helical" evidence="1">
    <location>
        <begin position="87"/>
        <end position="105"/>
    </location>
</feature>
<gene>
    <name evidence="2" type="ORF">GCM10023330_22570</name>
</gene>
<feature type="transmembrane region" description="Helical" evidence="1">
    <location>
        <begin position="53"/>
        <end position="75"/>
    </location>
</feature>
<dbReference type="NCBIfam" id="TIGR04127">
    <property type="entry name" value="flavo_near_exo"/>
    <property type="match status" value="1"/>
</dbReference>
<comment type="caution">
    <text evidence="2">The sequence shown here is derived from an EMBL/GenBank/DDBJ whole genome shotgun (WGS) entry which is preliminary data.</text>
</comment>
<keyword evidence="1" id="KW-1133">Transmembrane helix</keyword>
<sequence length="142" mass="17305">MHKVTKYIWLALLFGLLILIRFLEDDLFYDPYLTFFQNDYLYIDSPRREVAKLVAFTTLRYLLNTIISLGVLFVFFKDKSIVKFSAILYTIAFVILMLIYLYFVINPRQEDYYLFFNIRRFLIQPIILILLLPAFYYYRLKQ</sequence>
<dbReference type="EMBL" id="BAABJW010000003">
    <property type="protein sequence ID" value="GAA4814263.1"/>
    <property type="molecule type" value="Genomic_DNA"/>
</dbReference>
<feature type="transmembrane region" description="Helical" evidence="1">
    <location>
        <begin position="117"/>
        <end position="138"/>
    </location>
</feature>
<keyword evidence="3" id="KW-1185">Reference proteome</keyword>
<accession>A0ABP9CN28</accession>
<keyword evidence="1" id="KW-0812">Transmembrane</keyword>
<reference evidence="3" key="1">
    <citation type="journal article" date="2019" name="Int. J. Syst. Evol. Microbiol.">
        <title>The Global Catalogue of Microorganisms (GCM) 10K type strain sequencing project: providing services to taxonomists for standard genome sequencing and annotation.</title>
        <authorList>
            <consortium name="The Broad Institute Genomics Platform"/>
            <consortium name="The Broad Institute Genome Sequencing Center for Infectious Disease"/>
            <person name="Wu L."/>
            <person name="Ma J."/>
        </authorList>
    </citation>
    <scope>NUCLEOTIDE SEQUENCE [LARGE SCALE GENOMIC DNA]</scope>
    <source>
        <strain evidence="3">JCM 18325</strain>
    </source>
</reference>
<feature type="transmembrane region" description="Helical" evidence="1">
    <location>
        <begin position="7"/>
        <end position="23"/>
    </location>
</feature>
<organism evidence="2 3">
    <name type="scientific">Litoribaculum gwangyangense</name>
    <dbReference type="NCBI Taxonomy" id="1130722"/>
    <lineage>
        <taxon>Bacteria</taxon>
        <taxon>Pseudomonadati</taxon>
        <taxon>Bacteroidota</taxon>
        <taxon>Flavobacteriia</taxon>
        <taxon>Flavobacteriales</taxon>
        <taxon>Flavobacteriaceae</taxon>
        <taxon>Litoribaculum</taxon>
    </lineage>
</organism>
<keyword evidence="1" id="KW-0472">Membrane</keyword>
<proteinExistence type="predicted"/>